<name>A0A834MN58_RHYFE</name>
<evidence type="ECO:0000313" key="2">
    <source>
        <dbReference type="Proteomes" id="UP000625711"/>
    </source>
</evidence>
<proteinExistence type="predicted"/>
<keyword evidence="2" id="KW-1185">Reference proteome</keyword>
<comment type="caution">
    <text evidence="1">The sequence shown here is derived from an EMBL/GenBank/DDBJ whole genome shotgun (WGS) entry which is preliminary data.</text>
</comment>
<evidence type="ECO:0000313" key="1">
    <source>
        <dbReference type="EMBL" id="KAF7285134.1"/>
    </source>
</evidence>
<sequence length="92" mass="10319">MGARPTKLDSGGPFSSLPLGWEPFLSLLLLHRHGGRPLVYRTKICGWKGLESFVGTSFTNSVHPKCNSLMYWVGHGFTFNLNAHHCRYSTQL</sequence>
<dbReference type="AlphaFoldDB" id="A0A834MN58"/>
<dbReference type="Proteomes" id="UP000625711">
    <property type="component" value="Unassembled WGS sequence"/>
</dbReference>
<protein>
    <submittedName>
        <fullName evidence="1">Uncharacterized protein</fullName>
    </submittedName>
</protein>
<dbReference type="EMBL" id="JAACXV010000061">
    <property type="protein sequence ID" value="KAF7285134.1"/>
    <property type="molecule type" value="Genomic_DNA"/>
</dbReference>
<gene>
    <name evidence="1" type="ORF">GWI33_011985</name>
</gene>
<reference evidence="1" key="1">
    <citation type="submission" date="2020-08" db="EMBL/GenBank/DDBJ databases">
        <title>Genome sequencing and assembly of the red palm weevil Rhynchophorus ferrugineus.</title>
        <authorList>
            <person name="Dias G.B."/>
            <person name="Bergman C.M."/>
            <person name="Manee M."/>
        </authorList>
    </citation>
    <scope>NUCLEOTIDE SEQUENCE</scope>
    <source>
        <strain evidence="1">AA-2017</strain>
        <tissue evidence="1">Whole larva</tissue>
    </source>
</reference>
<organism evidence="1 2">
    <name type="scientific">Rhynchophorus ferrugineus</name>
    <name type="common">Red palm weevil</name>
    <name type="synonym">Curculio ferrugineus</name>
    <dbReference type="NCBI Taxonomy" id="354439"/>
    <lineage>
        <taxon>Eukaryota</taxon>
        <taxon>Metazoa</taxon>
        <taxon>Ecdysozoa</taxon>
        <taxon>Arthropoda</taxon>
        <taxon>Hexapoda</taxon>
        <taxon>Insecta</taxon>
        <taxon>Pterygota</taxon>
        <taxon>Neoptera</taxon>
        <taxon>Endopterygota</taxon>
        <taxon>Coleoptera</taxon>
        <taxon>Polyphaga</taxon>
        <taxon>Cucujiformia</taxon>
        <taxon>Curculionidae</taxon>
        <taxon>Dryophthorinae</taxon>
        <taxon>Rhynchophorus</taxon>
    </lineage>
</organism>
<accession>A0A834MN58</accession>